<dbReference type="Proteomes" id="UP000320055">
    <property type="component" value="Unassembled WGS sequence"/>
</dbReference>
<dbReference type="EMBL" id="CAACVJ010000212">
    <property type="protein sequence ID" value="VEP14820.1"/>
    <property type="molecule type" value="Genomic_DNA"/>
</dbReference>
<keyword evidence="2" id="KW-1185">Reference proteome</keyword>
<proteinExistence type="predicted"/>
<evidence type="ECO:0000313" key="1">
    <source>
        <dbReference type="EMBL" id="VEP14820.1"/>
    </source>
</evidence>
<reference evidence="1 2" key="1">
    <citation type="submission" date="2019-01" db="EMBL/GenBank/DDBJ databases">
        <authorList>
            <person name="Brito A."/>
        </authorList>
    </citation>
    <scope>NUCLEOTIDE SEQUENCE [LARGE SCALE GENOMIC DNA]</scope>
    <source>
        <strain evidence="1">1</strain>
    </source>
</reference>
<sequence length="39" mass="4351">MLSRTTMPFERIAETTQNTAAHDINFLHQGVANCPYSLA</sequence>
<evidence type="ECO:0000313" key="2">
    <source>
        <dbReference type="Proteomes" id="UP000320055"/>
    </source>
</evidence>
<accession>A0A563VTQ6</accession>
<protein>
    <submittedName>
        <fullName evidence="1">Uncharacterized protein</fullName>
    </submittedName>
</protein>
<organism evidence="1 2">
    <name type="scientific">Hyella patelloides LEGE 07179</name>
    <dbReference type="NCBI Taxonomy" id="945734"/>
    <lineage>
        <taxon>Bacteria</taxon>
        <taxon>Bacillati</taxon>
        <taxon>Cyanobacteriota</taxon>
        <taxon>Cyanophyceae</taxon>
        <taxon>Pleurocapsales</taxon>
        <taxon>Hyellaceae</taxon>
        <taxon>Hyella</taxon>
    </lineage>
</organism>
<gene>
    <name evidence="1" type="ORF">H1P_290029</name>
</gene>
<dbReference type="AlphaFoldDB" id="A0A563VTQ6"/>
<name>A0A563VTQ6_9CYAN</name>